<evidence type="ECO:0000256" key="1">
    <source>
        <dbReference type="SAM" id="MobiDB-lite"/>
    </source>
</evidence>
<name>A0AAD5RWJ9_9PEZI</name>
<feature type="compositionally biased region" description="Basic and acidic residues" evidence="1">
    <location>
        <begin position="83"/>
        <end position="111"/>
    </location>
</feature>
<evidence type="ECO:0000313" key="3">
    <source>
        <dbReference type="Proteomes" id="UP001201980"/>
    </source>
</evidence>
<organism evidence="2 3">
    <name type="scientific">Zalerion maritima</name>
    <dbReference type="NCBI Taxonomy" id="339359"/>
    <lineage>
        <taxon>Eukaryota</taxon>
        <taxon>Fungi</taxon>
        <taxon>Dikarya</taxon>
        <taxon>Ascomycota</taxon>
        <taxon>Pezizomycotina</taxon>
        <taxon>Sordariomycetes</taxon>
        <taxon>Lulworthiomycetidae</taxon>
        <taxon>Lulworthiales</taxon>
        <taxon>Lulworthiaceae</taxon>
        <taxon>Zalerion</taxon>
    </lineage>
</organism>
<feature type="region of interest" description="Disordered" evidence="1">
    <location>
        <begin position="69"/>
        <end position="143"/>
    </location>
</feature>
<dbReference type="Proteomes" id="UP001201980">
    <property type="component" value="Unassembled WGS sequence"/>
</dbReference>
<sequence>MSHRILTAAPRQLATASRVAAVSTTRTFTTSFAAQKSATEAVTDTLKAADRKVSDKIVSGINAGETLSQKVKEGVSDISSGKIKGEAERLREEAAGKASELKGDTAEKTGEAKGTASEIAGEAKGKAKEVAGEAKGKVKEMTS</sequence>
<feature type="compositionally biased region" description="Basic and acidic residues" evidence="1">
    <location>
        <begin position="121"/>
        <end position="143"/>
    </location>
</feature>
<dbReference type="AlphaFoldDB" id="A0AAD5RWJ9"/>
<protein>
    <submittedName>
        <fullName evidence="2">Lea domain protein</fullName>
    </submittedName>
</protein>
<reference evidence="2" key="1">
    <citation type="submission" date="2022-07" db="EMBL/GenBank/DDBJ databases">
        <title>Draft genome sequence of Zalerion maritima ATCC 34329, a (micro)plastics degrading marine fungus.</title>
        <authorList>
            <person name="Paco A."/>
            <person name="Goncalves M.F.M."/>
            <person name="Rocha-Santos T.A.P."/>
            <person name="Alves A."/>
        </authorList>
    </citation>
    <scope>NUCLEOTIDE SEQUENCE</scope>
    <source>
        <strain evidence="2">ATCC 34329</strain>
    </source>
</reference>
<proteinExistence type="predicted"/>
<accession>A0AAD5RWJ9</accession>
<gene>
    <name evidence="2" type="ORF">MKZ38_007769</name>
</gene>
<keyword evidence="3" id="KW-1185">Reference proteome</keyword>
<dbReference type="EMBL" id="JAKWBI020000050">
    <property type="protein sequence ID" value="KAJ2904570.1"/>
    <property type="molecule type" value="Genomic_DNA"/>
</dbReference>
<comment type="caution">
    <text evidence="2">The sequence shown here is derived from an EMBL/GenBank/DDBJ whole genome shotgun (WGS) entry which is preliminary data.</text>
</comment>
<evidence type="ECO:0000313" key="2">
    <source>
        <dbReference type="EMBL" id="KAJ2904570.1"/>
    </source>
</evidence>
<dbReference type="Gene3D" id="6.10.140.1430">
    <property type="match status" value="1"/>
</dbReference>